<dbReference type="PANTHER" id="PTHR19375">
    <property type="entry name" value="HEAT SHOCK PROTEIN 70KDA"/>
    <property type="match status" value="1"/>
</dbReference>
<evidence type="ECO:0000256" key="2">
    <source>
        <dbReference type="ARBA" id="ARBA00022741"/>
    </source>
</evidence>
<dbReference type="OrthoDB" id="9766019at2"/>
<feature type="transmembrane region" description="Helical" evidence="6">
    <location>
        <begin position="686"/>
        <end position="707"/>
    </location>
</feature>
<dbReference type="Gene3D" id="3.30.420.40">
    <property type="match status" value="2"/>
</dbReference>
<keyword evidence="3 5" id="KW-0067">ATP-binding</keyword>
<dbReference type="Pfam" id="PF00012">
    <property type="entry name" value="HSP70"/>
    <property type="match status" value="1"/>
</dbReference>
<keyword evidence="6" id="KW-1133">Transmembrane helix</keyword>
<evidence type="ECO:0000256" key="1">
    <source>
        <dbReference type="ARBA" id="ARBA00007381"/>
    </source>
</evidence>
<dbReference type="Proteomes" id="UP000317043">
    <property type="component" value="Unassembled WGS sequence"/>
</dbReference>
<feature type="transmembrane region" description="Helical" evidence="6">
    <location>
        <begin position="499"/>
        <end position="519"/>
    </location>
</feature>
<dbReference type="EMBL" id="VFOW01000001">
    <property type="protein sequence ID" value="TQL77607.1"/>
    <property type="molecule type" value="Genomic_DNA"/>
</dbReference>
<dbReference type="PRINTS" id="PR00301">
    <property type="entry name" value="HEATSHOCK70"/>
</dbReference>
<comment type="caution">
    <text evidence="7">The sequence shown here is derived from an EMBL/GenBank/DDBJ whole genome shotgun (WGS) entry which is preliminary data.</text>
</comment>
<reference evidence="7 8" key="1">
    <citation type="submission" date="2019-06" db="EMBL/GenBank/DDBJ databases">
        <title>Sequencing the genomes of 1000 actinobacteria strains.</title>
        <authorList>
            <person name="Klenk H.-P."/>
        </authorList>
    </citation>
    <scope>NUCLEOTIDE SEQUENCE [LARGE SCALE GENOMIC DNA]</scope>
    <source>
        <strain evidence="7 8">DSM 45928</strain>
    </source>
</reference>
<dbReference type="InParanoid" id="A0A543AYF0"/>
<feature type="transmembrane region" description="Helical" evidence="6">
    <location>
        <begin position="466"/>
        <end position="487"/>
    </location>
</feature>
<evidence type="ECO:0000256" key="3">
    <source>
        <dbReference type="ARBA" id="ARBA00022840"/>
    </source>
</evidence>
<proteinExistence type="inferred from homology"/>
<dbReference type="FunFam" id="3.30.420.40:FF:000028">
    <property type="entry name" value="heat shock 70 kDa protein-like"/>
    <property type="match status" value="1"/>
</dbReference>
<accession>A0A543AYF0</accession>
<evidence type="ECO:0000313" key="7">
    <source>
        <dbReference type="EMBL" id="TQL77607.1"/>
    </source>
</evidence>
<feature type="transmembrane region" description="Helical" evidence="6">
    <location>
        <begin position="525"/>
        <end position="547"/>
    </location>
</feature>
<dbReference type="SUPFAM" id="SSF53067">
    <property type="entry name" value="Actin-like ATPase domain"/>
    <property type="match status" value="2"/>
</dbReference>
<feature type="transmembrane region" description="Helical" evidence="6">
    <location>
        <begin position="428"/>
        <end position="446"/>
    </location>
</feature>
<dbReference type="InterPro" id="IPR043129">
    <property type="entry name" value="ATPase_NBD"/>
</dbReference>
<dbReference type="RefSeq" id="WP_142040751.1">
    <property type="nucleotide sequence ID" value="NZ_JBHTGS010000001.1"/>
</dbReference>
<keyword evidence="6" id="KW-0812">Transmembrane</keyword>
<feature type="transmembrane region" description="Helical" evidence="6">
    <location>
        <begin position="658"/>
        <end position="680"/>
    </location>
</feature>
<protein>
    <submittedName>
        <fullName evidence="7">Hsp70 protein</fullName>
    </submittedName>
</protein>
<evidence type="ECO:0000256" key="6">
    <source>
        <dbReference type="SAM" id="Phobius"/>
    </source>
</evidence>
<dbReference type="Gene3D" id="3.90.640.10">
    <property type="entry name" value="Actin, Chain A, domain 4"/>
    <property type="match status" value="1"/>
</dbReference>
<gene>
    <name evidence="7" type="ORF">FB566_3166</name>
</gene>
<keyword evidence="2 5" id="KW-0547">Nucleotide-binding</keyword>
<sequence length="720" mass="77274">MSSAVRLGIDFGTSHTVAVLDRGGLAVPILFDSSPILPSAVYAESDGSLLVGADAVNAARLEPARFEPNPKRRVDDGLVLLGDKEFAVEDLFSAVLTRVQQESERLLGSAVIDATLTHPAVWGSARRLVLEDAARAAGFHNVRLVPEPVAAATFFSHELRHEVPTESAVMIADLGGGTFDASVVVNSPTGFTVRAVDGIENLGGVDIDHALFTLLGSRFGDSPDWARLIQPQTTEERRARRALYEDVRAAKERLSRHNRVEFPVPLVGTDTHVTRDELEALTRPLLERAVRVTTGVVRAARLSSDRHSGLLLVGGASRMPLVAGMLHTALGTAPTVLEQPELVVAQGATLVGREEVTAPPVPPPAIPAQAVPAAVVHSPPAMSPPVTPPRAVPTHLAVPVTPPEPTYVAPPAEQPPTKLPTAAKVARFLMWLHALAAGGLWVWNLIEMLDRGDGYHNDADRAIYPMMLAVGPPMLALALVAMCVAALQFNRRVPNVRRLAFTVNVALAATYALLSGAIALVGEEFVGLALMLLLGFMPLSVGCAMLLKTQPVSRWFRVPDRVAARTPRRLPQPIQLARVLMWGHVGAGALWAVLFIGFLGAETYVLEYDPRYDEYDIITDDFFLNMLLALPLLALACLVSIAVAAVELRNRRAVDRTFAVTASAMSVAFYAFSLTSIVRFNTDEYLVISLMGVAILVSLAVTTAVLLSTATTRSLFTAPR</sequence>
<evidence type="ECO:0000256" key="5">
    <source>
        <dbReference type="RuleBase" id="RU003322"/>
    </source>
</evidence>
<organism evidence="7 8">
    <name type="scientific">Stackebrandtia endophytica</name>
    <dbReference type="NCBI Taxonomy" id="1496996"/>
    <lineage>
        <taxon>Bacteria</taxon>
        <taxon>Bacillati</taxon>
        <taxon>Actinomycetota</taxon>
        <taxon>Actinomycetes</taxon>
        <taxon>Glycomycetales</taxon>
        <taxon>Glycomycetaceae</taxon>
        <taxon>Stackebrandtia</taxon>
    </lineage>
</organism>
<keyword evidence="4" id="KW-0143">Chaperone</keyword>
<dbReference type="GO" id="GO:0005524">
    <property type="term" value="F:ATP binding"/>
    <property type="evidence" value="ECO:0007669"/>
    <property type="project" value="UniProtKB-KW"/>
</dbReference>
<feature type="transmembrane region" description="Helical" evidence="6">
    <location>
        <begin position="622"/>
        <end position="646"/>
    </location>
</feature>
<dbReference type="AlphaFoldDB" id="A0A543AYF0"/>
<dbReference type="GO" id="GO:0140662">
    <property type="term" value="F:ATP-dependent protein folding chaperone"/>
    <property type="evidence" value="ECO:0007669"/>
    <property type="project" value="InterPro"/>
</dbReference>
<feature type="transmembrane region" description="Helical" evidence="6">
    <location>
        <begin position="579"/>
        <end position="602"/>
    </location>
</feature>
<keyword evidence="6" id="KW-0472">Membrane</keyword>
<keyword evidence="8" id="KW-1185">Reference proteome</keyword>
<comment type="similarity">
    <text evidence="1 5">Belongs to the heat shock protein 70 family.</text>
</comment>
<evidence type="ECO:0000256" key="4">
    <source>
        <dbReference type="ARBA" id="ARBA00023186"/>
    </source>
</evidence>
<evidence type="ECO:0000313" key="8">
    <source>
        <dbReference type="Proteomes" id="UP000317043"/>
    </source>
</evidence>
<dbReference type="InterPro" id="IPR013126">
    <property type="entry name" value="Hsp_70_fam"/>
</dbReference>
<name>A0A543AYF0_9ACTN</name>